<feature type="compositionally biased region" description="Basic and acidic residues" evidence="2">
    <location>
        <begin position="158"/>
        <end position="168"/>
    </location>
</feature>
<dbReference type="Pfam" id="PF14432">
    <property type="entry name" value="DYW_deaminase"/>
    <property type="match status" value="1"/>
</dbReference>
<protein>
    <recommendedName>
        <fullName evidence="3">DYW domain-containing protein</fullName>
    </recommendedName>
</protein>
<dbReference type="GO" id="GO:0008270">
    <property type="term" value="F:zinc ion binding"/>
    <property type="evidence" value="ECO:0007669"/>
    <property type="project" value="InterPro"/>
</dbReference>
<sequence length="168" mass="18940">MKERNLIKEAGSSKCHVGDTSFIEIYDELDRLASKIKQLGYVPDTDLVLHDVEEEQKEQYLVQHIEKIAVAFGLINTSKSKPMRVFKNLRIWLATEGEIVVRDSNRLELGLGPSIPDPKLSHLALAPNPETKSELGPQMRTPNSKTESESIPQLDPGPRLEFEPRPQT</sequence>
<dbReference type="InterPro" id="IPR032867">
    <property type="entry name" value="DYW_dom"/>
</dbReference>
<evidence type="ECO:0000256" key="1">
    <source>
        <dbReference type="ARBA" id="ARBA00006643"/>
    </source>
</evidence>
<gene>
    <name evidence="4" type="ORF">G4B88_023722</name>
</gene>
<comment type="similarity">
    <text evidence="1">Belongs to the PPR family. PCMP-H subfamily.</text>
</comment>
<feature type="compositionally biased region" description="Polar residues" evidence="2">
    <location>
        <begin position="140"/>
        <end position="151"/>
    </location>
</feature>
<accession>A0A7J6HWQ7</accession>
<feature type="region of interest" description="Disordered" evidence="2">
    <location>
        <begin position="118"/>
        <end position="168"/>
    </location>
</feature>
<feature type="domain" description="DYW" evidence="3">
    <location>
        <begin position="40"/>
        <end position="92"/>
    </location>
</feature>
<reference evidence="4 5" key="1">
    <citation type="journal article" date="2020" name="bioRxiv">
        <title>Sequence and annotation of 42 cannabis genomes reveals extensive copy number variation in cannabinoid synthesis and pathogen resistance genes.</title>
        <authorList>
            <person name="Mckernan K.J."/>
            <person name="Helbert Y."/>
            <person name="Kane L.T."/>
            <person name="Ebling H."/>
            <person name="Zhang L."/>
            <person name="Liu B."/>
            <person name="Eaton Z."/>
            <person name="Mclaughlin S."/>
            <person name="Kingan S."/>
            <person name="Baybayan P."/>
            <person name="Concepcion G."/>
            <person name="Jordan M."/>
            <person name="Riva A."/>
            <person name="Barbazuk W."/>
            <person name="Harkins T."/>
        </authorList>
    </citation>
    <scope>NUCLEOTIDE SEQUENCE [LARGE SCALE GENOMIC DNA]</scope>
    <source>
        <strain evidence="5">cv. Jamaican Lion 4</strain>
        <tissue evidence="4">Leaf</tissue>
    </source>
</reference>
<evidence type="ECO:0000313" key="4">
    <source>
        <dbReference type="EMBL" id="KAF4399128.1"/>
    </source>
</evidence>
<evidence type="ECO:0000313" key="5">
    <source>
        <dbReference type="Proteomes" id="UP000583929"/>
    </source>
</evidence>
<dbReference type="Proteomes" id="UP000583929">
    <property type="component" value="Unassembled WGS sequence"/>
</dbReference>
<name>A0A7J6HWQ7_CANSA</name>
<proteinExistence type="inferred from homology"/>
<comment type="caution">
    <text evidence="4">The sequence shown here is derived from an EMBL/GenBank/DDBJ whole genome shotgun (WGS) entry which is preliminary data.</text>
</comment>
<organism evidence="4 5">
    <name type="scientific">Cannabis sativa</name>
    <name type="common">Hemp</name>
    <name type="synonym">Marijuana</name>
    <dbReference type="NCBI Taxonomy" id="3483"/>
    <lineage>
        <taxon>Eukaryota</taxon>
        <taxon>Viridiplantae</taxon>
        <taxon>Streptophyta</taxon>
        <taxon>Embryophyta</taxon>
        <taxon>Tracheophyta</taxon>
        <taxon>Spermatophyta</taxon>
        <taxon>Magnoliopsida</taxon>
        <taxon>eudicotyledons</taxon>
        <taxon>Gunneridae</taxon>
        <taxon>Pentapetalae</taxon>
        <taxon>rosids</taxon>
        <taxon>fabids</taxon>
        <taxon>Rosales</taxon>
        <taxon>Cannabaceae</taxon>
        <taxon>Cannabis</taxon>
    </lineage>
</organism>
<dbReference type="EMBL" id="JAATIQ010000022">
    <property type="protein sequence ID" value="KAF4399128.1"/>
    <property type="molecule type" value="Genomic_DNA"/>
</dbReference>
<evidence type="ECO:0000256" key="2">
    <source>
        <dbReference type="SAM" id="MobiDB-lite"/>
    </source>
</evidence>
<keyword evidence="5" id="KW-1185">Reference proteome</keyword>
<evidence type="ECO:0000259" key="3">
    <source>
        <dbReference type="Pfam" id="PF14432"/>
    </source>
</evidence>
<dbReference type="AlphaFoldDB" id="A0A7J6HWQ7"/>